<proteinExistence type="predicted"/>
<keyword evidence="1" id="KW-0472">Membrane</keyword>
<dbReference type="EMBL" id="JBAWKS010000001">
    <property type="protein sequence ID" value="MEI4549756.1"/>
    <property type="molecule type" value="Genomic_DNA"/>
</dbReference>
<organism evidence="3 4">
    <name type="scientific">Pseudoalteromonas spongiae</name>
    <dbReference type="NCBI Taxonomy" id="298657"/>
    <lineage>
        <taxon>Bacteria</taxon>
        <taxon>Pseudomonadati</taxon>
        <taxon>Pseudomonadota</taxon>
        <taxon>Gammaproteobacteria</taxon>
        <taxon>Alteromonadales</taxon>
        <taxon>Pseudoalteromonadaceae</taxon>
        <taxon>Pseudoalteromonas</taxon>
    </lineage>
</organism>
<accession>A0ABU8ES88</accession>
<name>A0ABU8ES88_9GAMM</name>
<feature type="domain" description="Peptidase M56" evidence="2">
    <location>
        <begin position="30"/>
        <end position="227"/>
    </location>
</feature>
<evidence type="ECO:0000313" key="3">
    <source>
        <dbReference type="EMBL" id="MEI4549756.1"/>
    </source>
</evidence>
<keyword evidence="1" id="KW-1133">Transmembrane helix</keyword>
<feature type="transmembrane region" description="Helical" evidence="1">
    <location>
        <begin position="6"/>
        <end position="23"/>
    </location>
</feature>
<dbReference type="Proteomes" id="UP001382455">
    <property type="component" value="Unassembled WGS sequence"/>
</dbReference>
<comment type="caution">
    <text evidence="3">The sequence shown here is derived from an EMBL/GenBank/DDBJ whole genome shotgun (WGS) entry which is preliminary data.</text>
</comment>
<feature type="transmembrane region" description="Helical" evidence="1">
    <location>
        <begin position="30"/>
        <end position="48"/>
    </location>
</feature>
<evidence type="ECO:0000313" key="4">
    <source>
        <dbReference type="Proteomes" id="UP001382455"/>
    </source>
</evidence>
<keyword evidence="4" id="KW-1185">Reference proteome</keyword>
<dbReference type="PANTHER" id="PTHR34978">
    <property type="entry name" value="POSSIBLE SENSOR-TRANSDUCER PROTEIN BLAR"/>
    <property type="match status" value="1"/>
</dbReference>
<dbReference type="InterPro" id="IPR008756">
    <property type="entry name" value="Peptidase_M56"/>
</dbReference>
<dbReference type="InterPro" id="IPR052173">
    <property type="entry name" value="Beta-lactam_resp_regulator"/>
</dbReference>
<evidence type="ECO:0000256" key="1">
    <source>
        <dbReference type="SAM" id="Phobius"/>
    </source>
</evidence>
<reference evidence="3 4" key="1">
    <citation type="submission" date="2023-12" db="EMBL/GenBank/DDBJ databases">
        <title>Friends and Foes: Symbiotic and Algicidal bacterial influence on Karenia brevis blooms.</title>
        <authorList>
            <person name="Fei C."/>
            <person name="Mohamed A.R."/>
            <person name="Booker A."/>
            <person name="Arshad M."/>
            <person name="Klass S."/>
            <person name="Ahn S."/>
            <person name="Gilbert P.M."/>
            <person name="Heil C.A."/>
            <person name="Martinez J.M."/>
            <person name="Amin S.A."/>
        </authorList>
    </citation>
    <scope>NUCLEOTIDE SEQUENCE [LARGE SCALE GENOMIC DNA]</scope>
    <source>
        <strain evidence="3 4">CE15</strain>
    </source>
</reference>
<sequence length="422" mass="47465">MMINYILINLLFSISALLIHRNCNLSARVAVPLLFAALISWCIPYDLLVNWMSNLNANNTFIILSTQTSNAISNANSYIYDHSLSLLDYYQLLLIIGALTAAYKALKFILWSNSIHALCVKDEVLSEDFGHPIYRTAQQNPGLLVGFLKPIILIDSDLKERDLLELTINHELTHIAYRDHLIIFASGLISYLFFWNPFVRKLVQQTKLAIEQRCDEKTALNFETNEYLLGLAQLIKHYQKPESFAFNATLVNSKHQGITRLIYLKEKKMLTKLQKSIIGLLALVTSILTSTLVLAQVGKAESVQQPRQGVALKIKTTYQAEEDSIYTQSTDVLSDFDKPVSLEVNDELNTSFKYTIKDLGQTALIDIAMSINEEVVATPKLEVLFGNTAEVRIDNLISLEVSPSRAMINNPPVSQLDLSVPL</sequence>
<evidence type="ECO:0000259" key="2">
    <source>
        <dbReference type="Pfam" id="PF05569"/>
    </source>
</evidence>
<feature type="transmembrane region" description="Helical" evidence="1">
    <location>
        <begin position="277"/>
        <end position="298"/>
    </location>
</feature>
<dbReference type="CDD" id="cd07341">
    <property type="entry name" value="M56_BlaR1_MecR1_like"/>
    <property type="match status" value="1"/>
</dbReference>
<dbReference type="PANTHER" id="PTHR34978:SF3">
    <property type="entry name" value="SLR0241 PROTEIN"/>
    <property type="match status" value="1"/>
</dbReference>
<dbReference type="RefSeq" id="WP_336435196.1">
    <property type="nucleotide sequence ID" value="NZ_JBAWKS010000001.1"/>
</dbReference>
<dbReference type="Pfam" id="PF05569">
    <property type="entry name" value="Peptidase_M56"/>
    <property type="match status" value="1"/>
</dbReference>
<feature type="transmembrane region" description="Helical" evidence="1">
    <location>
        <begin position="89"/>
        <end position="106"/>
    </location>
</feature>
<gene>
    <name evidence="3" type="ORF">WAE96_08690</name>
</gene>
<protein>
    <submittedName>
        <fullName evidence="3">M56 family metallopeptidase</fullName>
    </submittedName>
</protein>
<keyword evidence="1" id="KW-0812">Transmembrane</keyword>